<dbReference type="EMBL" id="JAHRHJ020000001">
    <property type="protein sequence ID" value="KAH9328396.1"/>
    <property type="molecule type" value="Genomic_DNA"/>
</dbReference>
<dbReference type="AlphaFoldDB" id="A0AA38GSP7"/>
<gene>
    <name evidence="1" type="ORF">KI387_000504</name>
</gene>
<keyword evidence="2" id="KW-1185">Reference proteome</keyword>
<comment type="caution">
    <text evidence="1">The sequence shown here is derived from an EMBL/GenBank/DDBJ whole genome shotgun (WGS) entry which is preliminary data.</text>
</comment>
<feature type="non-terminal residue" evidence="1">
    <location>
        <position position="82"/>
    </location>
</feature>
<organism evidence="1 2">
    <name type="scientific">Taxus chinensis</name>
    <name type="common">Chinese yew</name>
    <name type="synonym">Taxus wallichiana var. chinensis</name>
    <dbReference type="NCBI Taxonomy" id="29808"/>
    <lineage>
        <taxon>Eukaryota</taxon>
        <taxon>Viridiplantae</taxon>
        <taxon>Streptophyta</taxon>
        <taxon>Embryophyta</taxon>
        <taxon>Tracheophyta</taxon>
        <taxon>Spermatophyta</taxon>
        <taxon>Pinopsida</taxon>
        <taxon>Pinidae</taxon>
        <taxon>Conifers II</taxon>
        <taxon>Cupressales</taxon>
        <taxon>Taxaceae</taxon>
        <taxon>Taxus</taxon>
    </lineage>
</organism>
<name>A0AA38GSP7_TAXCH</name>
<evidence type="ECO:0000313" key="2">
    <source>
        <dbReference type="Proteomes" id="UP000824469"/>
    </source>
</evidence>
<sequence>MARSPTHTINITTSTPLLLKKRFGLRLLMNLESQGLLRSFLLILSLGEDNIGVKDFAKYRCKCTMTKLERPLSEREIQHLKS</sequence>
<dbReference type="Proteomes" id="UP000824469">
    <property type="component" value="Unassembled WGS sequence"/>
</dbReference>
<evidence type="ECO:0000313" key="1">
    <source>
        <dbReference type="EMBL" id="KAH9328396.1"/>
    </source>
</evidence>
<proteinExistence type="predicted"/>
<reference evidence="1 2" key="1">
    <citation type="journal article" date="2021" name="Nat. Plants">
        <title>The Taxus genome provides insights into paclitaxel biosynthesis.</title>
        <authorList>
            <person name="Xiong X."/>
            <person name="Gou J."/>
            <person name="Liao Q."/>
            <person name="Li Y."/>
            <person name="Zhou Q."/>
            <person name="Bi G."/>
            <person name="Li C."/>
            <person name="Du R."/>
            <person name="Wang X."/>
            <person name="Sun T."/>
            <person name="Guo L."/>
            <person name="Liang H."/>
            <person name="Lu P."/>
            <person name="Wu Y."/>
            <person name="Zhang Z."/>
            <person name="Ro D.K."/>
            <person name="Shang Y."/>
            <person name="Huang S."/>
            <person name="Yan J."/>
        </authorList>
    </citation>
    <scope>NUCLEOTIDE SEQUENCE [LARGE SCALE GENOMIC DNA]</scope>
    <source>
        <strain evidence="1">Ta-2019</strain>
    </source>
</reference>
<protein>
    <submittedName>
        <fullName evidence="1">Uncharacterized protein</fullName>
    </submittedName>
</protein>
<accession>A0AA38GSP7</accession>